<evidence type="ECO:0000313" key="2">
    <source>
        <dbReference type="Proteomes" id="UP000070121"/>
    </source>
</evidence>
<comment type="caution">
    <text evidence="1">The sequence shown here is derived from an EMBL/GenBank/DDBJ whole genome shotgun (WGS) entry which is preliminary data.</text>
</comment>
<evidence type="ECO:0000313" key="1">
    <source>
        <dbReference type="EMBL" id="KXH61086.1"/>
    </source>
</evidence>
<dbReference type="AlphaFoldDB" id="A0A135UL23"/>
<dbReference type="EMBL" id="JFFI01001322">
    <property type="protein sequence ID" value="KXH61086.1"/>
    <property type="molecule type" value="Genomic_DNA"/>
</dbReference>
<reference evidence="1 2" key="1">
    <citation type="submission" date="2014-02" db="EMBL/GenBank/DDBJ databases">
        <title>The genome sequence of Colletotrichum salicis CBS 607.94.</title>
        <authorList>
            <person name="Baroncelli R."/>
            <person name="Thon M.R."/>
        </authorList>
    </citation>
    <scope>NUCLEOTIDE SEQUENCE [LARGE SCALE GENOMIC DNA]</scope>
    <source>
        <strain evidence="1 2">CBS 607.94</strain>
    </source>
</reference>
<sequence length="192" mass="20554">MVRSQDIDFTFLTLGKNEFFVRKRRDSASHNPVTLRGKPQHFLLSILAPLGAISSLHAANPPHHTSASLIVVGSHLCEGWLLDLLASAGSPILVLGGHLDREVGCIAADARCDFVITSGISSGPPLRSTPGEQQPDSMRARSNASTDLANVIHVDLSTFYPELIEWMKARATSNDAVAAELHLGQKPLFAGG</sequence>
<organism evidence="1 2">
    <name type="scientific">Colletotrichum salicis</name>
    <dbReference type="NCBI Taxonomy" id="1209931"/>
    <lineage>
        <taxon>Eukaryota</taxon>
        <taxon>Fungi</taxon>
        <taxon>Dikarya</taxon>
        <taxon>Ascomycota</taxon>
        <taxon>Pezizomycotina</taxon>
        <taxon>Sordariomycetes</taxon>
        <taxon>Hypocreomycetidae</taxon>
        <taxon>Glomerellales</taxon>
        <taxon>Glomerellaceae</taxon>
        <taxon>Colletotrichum</taxon>
        <taxon>Colletotrichum acutatum species complex</taxon>
    </lineage>
</organism>
<dbReference type="Proteomes" id="UP000070121">
    <property type="component" value="Unassembled WGS sequence"/>
</dbReference>
<accession>A0A135UL23</accession>
<gene>
    <name evidence="1" type="ORF">CSAL01_03443</name>
</gene>
<name>A0A135UL23_9PEZI</name>
<proteinExistence type="predicted"/>
<keyword evidence="2" id="KW-1185">Reference proteome</keyword>
<protein>
    <submittedName>
        <fullName evidence="1">Uncharacterized protein</fullName>
    </submittedName>
</protein>